<feature type="domain" description="DarT" evidence="7">
    <location>
        <begin position="22"/>
        <end position="202"/>
    </location>
</feature>
<keyword evidence="3" id="KW-0808">Transferase</keyword>
<evidence type="ECO:0000256" key="2">
    <source>
        <dbReference type="ARBA" id="ARBA00022676"/>
    </source>
</evidence>
<dbReference type="RefSeq" id="WP_170226158.1">
    <property type="nucleotide sequence ID" value="NZ_VLKH01000004.1"/>
</dbReference>
<accession>A0A562JBY9</accession>
<dbReference type="GO" id="GO:0016757">
    <property type="term" value="F:glycosyltransferase activity"/>
    <property type="evidence" value="ECO:0007669"/>
    <property type="project" value="UniProtKB-KW"/>
</dbReference>
<comment type="caution">
    <text evidence="8">The sequence shown here is derived from an EMBL/GenBank/DDBJ whole genome shotgun (WGS) entry which is preliminary data.</text>
</comment>
<evidence type="ECO:0000256" key="6">
    <source>
        <dbReference type="PROSITE-ProRule" id="PRU01362"/>
    </source>
</evidence>
<evidence type="ECO:0000259" key="7">
    <source>
        <dbReference type="PROSITE" id="PS52018"/>
    </source>
</evidence>
<name>A0A562JBY9_9FIRM</name>
<evidence type="ECO:0000256" key="4">
    <source>
        <dbReference type="ARBA" id="ARBA00022695"/>
    </source>
</evidence>
<sequence>MKSDCHKLKETVKKLKEEHEFRGLLHYTDFSNLSSIIEIGYLCSRALCYANNIEFTDVWDKDIKAVNDLKNCTRFYYEKKCNSRLKMDVPVCLVFSEELICFDLSVFTDGDADSIYTKFGTDNEFFSKKIDWETVFNIEPDDDLSENMKTSRRKKMAELIIDEPVSIRNLKNIVFRSIADYKRACSLFGKNKYYSVEPEMFFNEKNFIKDYNIVYDGKIDSNIFVLHFSTNQPVQESGNNEYKLYDLEGNIIRSTKIKFPESSSVDFNLEVMKTEVPVRFEFWFGGILSIEETIG</sequence>
<keyword evidence="2" id="KW-0328">Glycosyltransferase</keyword>
<dbReference type="AlphaFoldDB" id="A0A562JBY9"/>
<keyword evidence="4" id="KW-0548">Nucleotidyltransferase</keyword>
<reference evidence="8 9" key="1">
    <citation type="submission" date="2019-07" db="EMBL/GenBank/DDBJ databases">
        <title>Genomic Encyclopedia of Type Strains, Phase I: the one thousand microbial genomes (KMG-I) project.</title>
        <authorList>
            <person name="Kyrpides N."/>
        </authorList>
    </citation>
    <scope>NUCLEOTIDE SEQUENCE [LARGE SCALE GENOMIC DNA]</scope>
    <source>
        <strain evidence="8 9">DSM 13558</strain>
    </source>
</reference>
<proteinExistence type="inferred from homology"/>
<keyword evidence="5 6" id="KW-0238">DNA-binding</keyword>
<dbReference type="Pfam" id="PF14487">
    <property type="entry name" value="DarT"/>
    <property type="match status" value="1"/>
</dbReference>
<evidence type="ECO:0000256" key="5">
    <source>
        <dbReference type="ARBA" id="ARBA00023125"/>
    </source>
</evidence>
<protein>
    <submittedName>
        <fullName evidence="8">Uncharacterized protein DUF4433</fullName>
    </submittedName>
</protein>
<dbReference type="PROSITE" id="PS52018">
    <property type="entry name" value="DART"/>
    <property type="match status" value="1"/>
</dbReference>
<gene>
    <name evidence="8" type="ORF">LY60_01949</name>
</gene>
<dbReference type="GO" id="GO:0016779">
    <property type="term" value="F:nucleotidyltransferase activity"/>
    <property type="evidence" value="ECO:0007669"/>
    <property type="project" value="UniProtKB-KW"/>
</dbReference>
<evidence type="ECO:0000256" key="3">
    <source>
        <dbReference type="ARBA" id="ARBA00022679"/>
    </source>
</evidence>
<organism evidence="8 9">
    <name type="scientific">Sedimentibacter saalensis</name>
    <dbReference type="NCBI Taxonomy" id="130788"/>
    <lineage>
        <taxon>Bacteria</taxon>
        <taxon>Bacillati</taxon>
        <taxon>Bacillota</taxon>
        <taxon>Tissierellia</taxon>
        <taxon>Sedimentibacter</taxon>
    </lineage>
</organism>
<evidence type="ECO:0000256" key="1">
    <source>
        <dbReference type="ARBA" id="ARBA00022649"/>
    </source>
</evidence>
<dbReference type="Proteomes" id="UP000315343">
    <property type="component" value="Unassembled WGS sequence"/>
</dbReference>
<comment type="caution">
    <text evidence="6">Lacks conserved residue(s) required for the propagation of feature annotation.</text>
</comment>
<dbReference type="InterPro" id="IPR029494">
    <property type="entry name" value="DarT"/>
</dbReference>
<keyword evidence="1 6" id="KW-1277">Toxin-antitoxin system</keyword>
<dbReference type="GO" id="GO:0003677">
    <property type="term" value="F:DNA binding"/>
    <property type="evidence" value="ECO:0007669"/>
    <property type="project" value="UniProtKB-UniRule"/>
</dbReference>
<comment type="similarity">
    <text evidence="6">Belongs to the DarT ADP-ribosyltransferase family.</text>
</comment>
<evidence type="ECO:0000313" key="9">
    <source>
        <dbReference type="Proteomes" id="UP000315343"/>
    </source>
</evidence>
<keyword evidence="9" id="KW-1185">Reference proteome</keyword>
<dbReference type="EMBL" id="VLKH01000004">
    <property type="protein sequence ID" value="TWH80687.1"/>
    <property type="molecule type" value="Genomic_DNA"/>
</dbReference>
<evidence type="ECO:0000313" key="8">
    <source>
        <dbReference type="EMBL" id="TWH80687.1"/>
    </source>
</evidence>